<evidence type="ECO:0000256" key="5">
    <source>
        <dbReference type="ARBA" id="ARBA00023277"/>
    </source>
</evidence>
<dbReference type="AlphaFoldDB" id="A0A7R9CD46"/>
<evidence type="ECO:0000259" key="8">
    <source>
        <dbReference type="Pfam" id="PF19292"/>
    </source>
</evidence>
<dbReference type="GO" id="GO:0005516">
    <property type="term" value="F:calmodulin binding"/>
    <property type="evidence" value="ECO:0007669"/>
    <property type="project" value="UniProtKB-KW"/>
</dbReference>
<proteinExistence type="inferred from homology"/>
<evidence type="ECO:0000256" key="2">
    <source>
        <dbReference type="ARBA" id="ARBA00007128"/>
    </source>
</evidence>
<dbReference type="GO" id="GO:0005977">
    <property type="term" value="P:glycogen metabolic process"/>
    <property type="evidence" value="ECO:0007669"/>
    <property type="project" value="UniProtKB-UniPathway"/>
</dbReference>
<keyword evidence="6" id="KW-0472">Membrane</keyword>
<evidence type="ECO:0000313" key="9">
    <source>
        <dbReference type="EMBL" id="CAD7393535.1"/>
    </source>
</evidence>
<dbReference type="GO" id="GO:0005964">
    <property type="term" value="C:phosphorylase kinase complex"/>
    <property type="evidence" value="ECO:0007669"/>
    <property type="project" value="TreeGrafter"/>
</dbReference>
<evidence type="ECO:0000256" key="6">
    <source>
        <dbReference type="RuleBase" id="RU364123"/>
    </source>
</evidence>
<keyword evidence="3 6" id="KW-0321">Glycogen metabolism</keyword>
<evidence type="ECO:0000256" key="3">
    <source>
        <dbReference type="ARBA" id="ARBA00022600"/>
    </source>
</evidence>
<keyword evidence="5 6" id="KW-0119">Carbohydrate metabolism</keyword>
<evidence type="ECO:0000256" key="4">
    <source>
        <dbReference type="ARBA" id="ARBA00022860"/>
    </source>
</evidence>
<dbReference type="InterPro" id="IPR011613">
    <property type="entry name" value="GH15-like"/>
</dbReference>
<keyword evidence="6" id="KW-1003">Cell membrane</keyword>
<keyword evidence="6" id="KW-0449">Lipoprotein</keyword>
<dbReference type="SUPFAM" id="SSF48208">
    <property type="entry name" value="Six-hairpin glycosidases"/>
    <property type="match status" value="1"/>
</dbReference>
<feature type="domain" description="GH15-like" evidence="7">
    <location>
        <begin position="14"/>
        <end position="385"/>
    </location>
</feature>
<dbReference type="PANTHER" id="PTHR10749">
    <property type="entry name" value="PHOSPHORYLASE B KINASE REGULATORY SUBUNIT"/>
    <property type="match status" value="1"/>
</dbReference>
<evidence type="ECO:0000256" key="1">
    <source>
        <dbReference type="ARBA" id="ARBA00005131"/>
    </source>
</evidence>
<evidence type="ECO:0000259" key="7">
    <source>
        <dbReference type="Pfam" id="PF00723"/>
    </source>
</evidence>
<accession>A0A7R9CD46</accession>
<dbReference type="InterPro" id="IPR008928">
    <property type="entry name" value="6-hairpin_glycosidase_sf"/>
</dbReference>
<comment type="subcellular location">
    <subcellularLocation>
        <location evidence="6">Cell membrane</location>
        <topology evidence="6">Lipid-anchor</topology>
        <orientation evidence="6">Cytoplasmic side</orientation>
    </subcellularLocation>
</comment>
<keyword evidence="6" id="KW-0636">Prenylation</keyword>
<dbReference type="InterPro" id="IPR008734">
    <property type="entry name" value="PHK_A/B_su"/>
</dbReference>
<sequence>MSLKISNYEDTVRQLDIYYGLVKRQLLRYQSSITGLFPVLSTDEKLASVRDSLYCAAAVWSLYQAYRRIDDDRGKSYELGQSAVKCMRGILECWIKQAPRIELFKVNQCNKHALHCKFHLVTGDVVYSDEEYPHLQIDVVSLYLLFLVQMITSGLQIIYTQDEVAFVQNLVYYVERAYRTPDYGMWERGSKYNDGTPEIHASSIGMAKSALEAINGCNLFGEKGASWSVIFVDIDAHNRNRSIFETLLPRESSSKGVDAALIPTISFPAFATHEEVLAVETKANVIRRLKGLYGFKRFNRDGYKNPVIPMYFSVGEDSVEFEKQEPGSQLRQASEEGSGGKGGMFLWNQAMLVIAQLLTGGLLHINELDPIRRYLPSYNRPRKGGRYSAFQQGTATDLVVQIVLIAESMRLQAMMATYGIQTQTPHEVEPVQIWSSNELVKVYKYLGVNAKLNLHGRPLRPVGALGTSKVYRVCGMTVLCYPLIFEVSEFYLYRDMALLIDDIKTELQFVGKYWRLSGRPTVCLLIREEHMRWVLEAMKLYLKITSDSHSLENHSPYEVRQLLHKVMSVREWAIQEKLTPLQRRQLEGCLCRVPTRFYNQVWDVLTHTPLGIKVQGFHLPQQPTLSNMMRSELNFALEVEQMLNHINCSEYRQVVVELLCIVSTILHRNPELSFQHQLDLDYLVQDAFKIYCKTCPVASAIYGFHDPPVLVDAEGYSGLL</sequence>
<dbReference type="GO" id="GO:0005886">
    <property type="term" value="C:plasma membrane"/>
    <property type="evidence" value="ECO:0007669"/>
    <property type="project" value="UniProtKB-SubCell"/>
</dbReference>
<gene>
    <name evidence="9" type="ORF">TCEB3V08_LOCUS1504</name>
</gene>
<feature type="domain" description="Phosphorylase b kinase regulatory subunit alpha/beta C-terminal" evidence="8">
    <location>
        <begin position="531"/>
        <end position="690"/>
    </location>
</feature>
<organism evidence="9">
    <name type="scientific">Timema cristinae</name>
    <name type="common">Walking stick</name>
    <dbReference type="NCBI Taxonomy" id="61476"/>
    <lineage>
        <taxon>Eukaryota</taxon>
        <taxon>Metazoa</taxon>
        <taxon>Ecdysozoa</taxon>
        <taxon>Arthropoda</taxon>
        <taxon>Hexapoda</taxon>
        <taxon>Insecta</taxon>
        <taxon>Pterygota</taxon>
        <taxon>Neoptera</taxon>
        <taxon>Polyneoptera</taxon>
        <taxon>Phasmatodea</taxon>
        <taxon>Timematodea</taxon>
        <taxon>Timematoidea</taxon>
        <taxon>Timematidae</taxon>
        <taxon>Timema</taxon>
    </lineage>
</organism>
<dbReference type="EMBL" id="OC316744">
    <property type="protein sequence ID" value="CAD7393535.1"/>
    <property type="molecule type" value="Genomic_DNA"/>
</dbReference>
<keyword evidence="4 6" id="KW-0112">Calmodulin-binding</keyword>
<protein>
    <recommendedName>
        <fullName evidence="6">Phosphorylase b kinase regulatory subunit</fullName>
    </recommendedName>
</protein>
<dbReference type="PANTHER" id="PTHR10749:SF8">
    <property type="entry name" value="PHOSPHORYLASE B KINASE REGULATORY SUBUNIT BETA"/>
    <property type="match status" value="1"/>
</dbReference>
<dbReference type="Pfam" id="PF19292">
    <property type="entry name" value="KPBB_C"/>
    <property type="match status" value="1"/>
</dbReference>
<dbReference type="Pfam" id="PF00723">
    <property type="entry name" value="Glyco_hydro_15"/>
    <property type="match status" value="1"/>
</dbReference>
<reference evidence="9" key="1">
    <citation type="submission" date="2020-11" db="EMBL/GenBank/DDBJ databases">
        <authorList>
            <person name="Tran Van P."/>
        </authorList>
    </citation>
    <scope>NUCLEOTIDE SEQUENCE</scope>
</reference>
<comment type="pathway">
    <text evidence="1 6">Glycan biosynthesis; glycogen metabolism.</text>
</comment>
<name>A0A7R9CD46_TIMCR</name>
<comment type="function">
    <text evidence="6">Phosphorylase b kinase catalyzes the phosphorylation of serine in certain substrates, including troponin I.</text>
</comment>
<dbReference type="UniPathway" id="UPA00163"/>
<dbReference type="InterPro" id="IPR045583">
    <property type="entry name" value="KPBA/B_C"/>
</dbReference>
<comment type="similarity">
    <text evidence="2 6">Belongs to the phosphorylase b kinase regulatory chain family.</text>
</comment>